<proteinExistence type="predicted"/>
<dbReference type="Gene3D" id="3.40.50.300">
    <property type="entry name" value="P-loop containing nucleotide triphosphate hydrolases"/>
    <property type="match status" value="1"/>
</dbReference>
<evidence type="ECO:0008006" key="3">
    <source>
        <dbReference type="Google" id="ProtNLM"/>
    </source>
</evidence>
<protein>
    <recommendedName>
        <fullName evidence="3">Sulfotransferase family protein</fullName>
    </recommendedName>
</protein>
<dbReference type="PANTHER" id="PTHR32301:SF6">
    <property type="entry name" value="GOLVESIN-RELATED"/>
    <property type="match status" value="1"/>
</dbReference>
<dbReference type="RefSeq" id="WP_061140284.1">
    <property type="nucleotide sequence ID" value="NZ_LNNH01000003.1"/>
</dbReference>
<evidence type="ECO:0000313" key="2">
    <source>
        <dbReference type="Proteomes" id="UP000064189"/>
    </source>
</evidence>
<dbReference type="InterPro" id="IPR005331">
    <property type="entry name" value="Sulfotransferase"/>
</dbReference>
<accession>A0A109N2W2</accession>
<dbReference type="PANTHER" id="PTHR32301">
    <property type="entry name" value="COUNTIN RECEPTOR CNR3-RELATED"/>
    <property type="match status" value="1"/>
</dbReference>
<dbReference type="Pfam" id="PF03567">
    <property type="entry name" value="Sulfotransfer_2"/>
    <property type="match status" value="1"/>
</dbReference>
<dbReference type="EMBL" id="LNNH01000003">
    <property type="protein sequence ID" value="KWW22534.1"/>
    <property type="molecule type" value="Genomic_DNA"/>
</dbReference>
<comment type="caution">
    <text evidence="1">The sequence shown here is derived from an EMBL/GenBank/DDBJ whole genome shotgun (WGS) entry which is preliminary data.</text>
</comment>
<dbReference type="InterPro" id="IPR053259">
    <property type="entry name" value="Golvesin-related_Golgi"/>
</dbReference>
<dbReference type="GO" id="GO:0008146">
    <property type="term" value="F:sulfotransferase activity"/>
    <property type="evidence" value="ECO:0007669"/>
    <property type="project" value="InterPro"/>
</dbReference>
<dbReference type="Proteomes" id="UP000064189">
    <property type="component" value="Unassembled WGS sequence"/>
</dbReference>
<keyword evidence="2" id="KW-1185">Reference proteome</keyword>
<gene>
    <name evidence="1" type="ORF">AS888_11905</name>
</gene>
<dbReference type="GO" id="GO:0016020">
    <property type="term" value="C:membrane"/>
    <property type="evidence" value="ECO:0007669"/>
    <property type="project" value="InterPro"/>
</dbReference>
<sequence>MSEGVLDIFMHVPKTGGTTINEILKRQYKLREIYDHDSFEKKMMKLSELTEQEKKNIKAVSGHYFYGIHEEFSKPFHYFTMLRDPVDRVISAYYFLKDYPGYEMVKEMTLEEFVVKGPEASNLQTLMVCGSQEIPDLEKAKENLKTFSLVGVTEMFNETLFCLKKQLAWGDIHYTRKNITKKRLAKKEIPSELINLIKQYNHLDMSLYDFAKELLHEKLQTLTVVERQQLEEFKLKQGS</sequence>
<dbReference type="AlphaFoldDB" id="A0A109N2W2"/>
<name>A0A109N2W2_9BACI</name>
<reference evidence="1 2" key="1">
    <citation type="submission" date="2015-11" db="EMBL/GenBank/DDBJ databases">
        <title>Genome Sequence of Bacillus simplex strain VanAntwerpen2.</title>
        <authorList>
            <person name="Couger M.B."/>
        </authorList>
    </citation>
    <scope>NUCLEOTIDE SEQUENCE [LARGE SCALE GENOMIC DNA]</scope>
    <source>
        <strain evidence="1 2">VanAntwerpen02</strain>
    </source>
</reference>
<evidence type="ECO:0000313" key="1">
    <source>
        <dbReference type="EMBL" id="KWW22534.1"/>
    </source>
</evidence>
<dbReference type="InterPro" id="IPR027417">
    <property type="entry name" value="P-loop_NTPase"/>
</dbReference>
<organism evidence="1 2">
    <name type="scientific">Peribacillus simplex</name>
    <dbReference type="NCBI Taxonomy" id="1478"/>
    <lineage>
        <taxon>Bacteria</taxon>
        <taxon>Bacillati</taxon>
        <taxon>Bacillota</taxon>
        <taxon>Bacilli</taxon>
        <taxon>Bacillales</taxon>
        <taxon>Bacillaceae</taxon>
        <taxon>Peribacillus</taxon>
    </lineage>
</organism>
<dbReference type="SUPFAM" id="SSF52540">
    <property type="entry name" value="P-loop containing nucleoside triphosphate hydrolases"/>
    <property type="match status" value="1"/>
</dbReference>